<dbReference type="Proteomes" id="UP001530293">
    <property type="component" value="Unassembled WGS sequence"/>
</dbReference>
<evidence type="ECO:0000313" key="4">
    <source>
        <dbReference type="EMBL" id="KAL3756237.1"/>
    </source>
</evidence>
<accession>A0ABD3LXV6</accession>
<dbReference type="EMBL" id="JALLBG020000312">
    <property type="protein sequence ID" value="KAL3756237.1"/>
    <property type="molecule type" value="Genomic_DNA"/>
</dbReference>
<evidence type="ECO:0008006" key="6">
    <source>
        <dbReference type="Google" id="ProtNLM"/>
    </source>
</evidence>
<dbReference type="InterPro" id="IPR013785">
    <property type="entry name" value="Aldolase_TIM"/>
</dbReference>
<keyword evidence="3" id="KW-0560">Oxidoreductase</keyword>
<evidence type="ECO:0000256" key="2">
    <source>
        <dbReference type="ARBA" id="ARBA00022643"/>
    </source>
</evidence>
<keyword evidence="5" id="KW-1185">Reference proteome</keyword>
<dbReference type="InterPro" id="IPR004136">
    <property type="entry name" value="NMO"/>
</dbReference>
<dbReference type="Gene3D" id="3.20.20.70">
    <property type="entry name" value="Aldolase class I"/>
    <property type="match status" value="1"/>
</dbReference>
<evidence type="ECO:0000256" key="1">
    <source>
        <dbReference type="ARBA" id="ARBA00022630"/>
    </source>
</evidence>
<dbReference type="AlphaFoldDB" id="A0ABD3LXV6"/>
<proteinExistence type="predicted"/>
<dbReference type="CDD" id="cd04730">
    <property type="entry name" value="NPD_like"/>
    <property type="match status" value="1"/>
</dbReference>
<name>A0ABD3LXV6_9STRA</name>
<sequence length="369" mass="38964">MAAITATAPAVRTRITSLFGCKYPILLPGMSWISSPTLVAAVSNAGGVGILATGPLTADETRKAIRTIRSKTDQPFGIGATLLMPGSKENVEVAIAEQVPIVNISLGKGNWIADRVHEYNGKILATVTNSKHAQSAIDSGADALMLTGHEAAAHGGDVTSLVLTPSIARRYPDVPIVAAGGYADGRGLAAAIALGADAVAMGSRFAITRESPLAQQMKEIVSNPNSTESDTLYGKNFDGIPARVLKNEEATRLMKNPASLPVVVYRALVAARKMRIPLYKVIPGLLTQWEKMYIIAQFGAATESLMKATVDGNYKDGVQFIGQSQGLIEDIPTVHELVQRVMHEAMDATSRCSATFLEADGLPASHSAM</sequence>
<evidence type="ECO:0000313" key="5">
    <source>
        <dbReference type="Proteomes" id="UP001530293"/>
    </source>
</evidence>
<organism evidence="4 5">
    <name type="scientific">Discostella pseudostelligera</name>
    <dbReference type="NCBI Taxonomy" id="259834"/>
    <lineage>
        <taxon>Eukaryota</taxon>
        <taxon>Sar</taxon>
        <taxon>Stramenopiles</taxon>
        <taxon>Ochrophyta</taxon>
        <taxon>Bacillariophyta</taxon>
        <taxon>Coscinodiscophyceae</taxon>
        <taxon>Thalassiosirophycidae</taxon>
        <taxon>Stephanodiscales</taxon>
        <taxon>Stephanodiscaceae</taxon>
        <taxon>Discostella</taxon>
    </lineage>
</organism>
<evidence type="ECO:0000256" key="3">
    <source>
        <dbReference type="ARBA" id="ARBA00023002"/>
    </source>
</evidence>
<reference evidence="4 5" key="1">
    <citation type="submission" date="2024-10" db="EMBL/GenBank/DDBJ databases">
        <title>Updated reference genomes for cyclostephanoid diatoms.</title>
        <authorList>
            <person name="Roberts W.R."/>
            <person name="Alverson A.J."/>
        </authorList>
    </citation>
    <scope>NUCLEOTIDE SEQUENCE [LARGE SCALE GENOMIC DNA]</scope>
    <source>
        <strain evidence="4 5">AJA232-27</strain>
    </source>
</reference>
<comment type="caution">
    <text evidence="4">The sequence shown here is derived from an EMBL/GenBank/DDBJ whole genome shotgun (WGS) entry which is preliminary data.</text>
</comment>
<dbReference type="Pfam" id="PF03060">
    <property type="entry name" value="NMO"/>
    <property type="match status" value="2"/>
</dbReference>
<keyword evidence="1" id="KW-0285">Flavoprotein</keyword>
<dbReference type="PANTHER" id="PTHR32332:SF20">
    <property type="entry name" value="2-NITROPROPANE DIOXYGENASE-LIKE PROTEIN"/>
    <property type="match status" value="1"/>
</dbReference>
<dbReference type="SUPFAM" id="SSF51412">
    <property type="entry name" value="Inosine monophosphate dehydrogenase (IMPDH)"/>
    <property type="match status" value="1"/>
</dbReference>
<gene>
    <name evidence="4" type="ORF">ACHAWU_007188</name>
</gene>
<dbReference type="GO" id="GO:0016491">
    <property type="term" value="F:oxidoreductase activity"/>
    <property type="evidence" value="ECO:0007669"/>
    <property type="project" value="UniProtKB-KW"/>
</dbReference>
<keyword evidence="2" id="KW-0288">FMN</keyword>
<dbReference type="PANTHER" id="PTHR32332">
    <property type="entry name" value="2-NITROPROPANE DIOXYGENASE"/>
    <property type="match status" value="1"/>
</dbReference>
<protein>
    <recommendedName>
        <fullName evidence="6">Nitronate monooxygenase domain-containing protein</fullName>
    </recommendedName>
</protein>